<keyword evidence="12" id="KW-0648">Protein biosynthesis</keyword>
<evidence type="ECO:0000259" key="10">
    <source>
        <dbReference type="Pfam" id="PF01272"/>
    </source>
</evidence>
<dbReference type="OrthoDB" id="9797227at2"/>
<dbReference type="InterPro" id="IPR023459">
    <property type="entry name" value="Tscrpt_elong_fac_GreA/B_fam"/>
</dbReference>
<evidence type="ECO:0000256" key="7">
    <source>
        <dbReference type="ARBA" id="ARBA00030776"/>
    </source>
</evidence>
<dbReference type="InterPro" id="IPR001437">
    <property type="entry name" value="Tscrpt_elong_fac_GreA/B_C"/>
</dbReference>
<comment type="function">
    <text evidence="6 8 9">Necessary for efficient RNA polymerase transcription elongation past template-encoded arresting sites. The arresting sites in DNA have the property of trapping a certain fraction of elongating RNA polymerases that pass through, resulting in locked ternary complexes. Cleavage of the nascent transcript by cleavage factors such as GreA or GreB allows the resumption of elongation from the new 3'terminus. GreA releases sequences of 2 to 3 nucleotides.</text>
</comment>
<dbReference type="SUPFAM" id="SSF46557">
    <property type="entry name" value="GreA transcript cleavage protein, N-terminal domain"/>
    <property type="match status" value="1"/>
</dbReference>
<evidence type="ECO:0000256" key="1">
    <source>
        <dbReference type="ARBA" id="ARBA00008213"/>
    </source>
</evidence>
<dbReference type="Proteomes" id="UP000054837">
    <property type="component" value="Unassembled WGS sequence"/>
</dbReference>
<feature type="domain" description="Transcription elongation factor GreA/GreB C-terminal" evidence="10">
    <location>
        <begin position="85"/>
        <end position="158"/>
    </location>
</feature>
<dbReference type="GO" id="GO:0070063">
    <property type="term" value="F:RNA polymerase binding"/>
    <property type="evidence" value="ECO:0007669"/>
    <property type="project" value="InterPro"/>
</dbReference>
<comment type="similarity">
    <text evidence="1 8 9">Belongs to the GreA/GreB family.</text>
</comment>
<dbReference type="PROSITE" id="PS00830">
    <property type="entry name" value="GREAB_2"/>
    <property type="match status" value="1"/>
</dbReference>
<dbReference type="PIRSF" id="PIRSF006092">
    <property type="entry name" value="GreA_GreB"/>
    <property type="match status" value="1"/>
</dbReference>
<evidence type="ECO:0000256" key="9">
    <source>
        <dbReference type="RuleBase" id="RU000556"/>
    </source>
</evidence>
<dbReference type="PANTHER" id="PTHR30437">
    <property type="entry name" value="TRANSCRIPTION ELONGATION FACTOR GREA"/>
    <property type="match status" value="1"/>
</dbReference>
<dbReference type="EMBL" id="LQBL01000022">
    <property type="protein sequence ID" value="KUG55739.1"/>
    <property type="molecule type" value="Genomic_DNA"/>
</dbReference>
<dbReference type="Gene3D" id="3.10.50.30">
    <property type="entry name" value="Transcription elongation factor, GreA/GreB, C-terminal domain"/>
    <property type="match status" value="1"/>
</dbReference>
<dbReference type="Gene3D" id="1.10.287.180">
    <property type="entry name" value="Transcription elongation factor, GreA/GreB, N-terminal domain"/>
    <property type="match status" value="1"/>
</dbReference>
<dbReference type="AlphaFoldDB" id="A0A0W8I8K7"/>
<dbReference type="PANTHER" id="PTHR30437:SF4">
    <property type="entry name" value="TRANSCRIPTION ELONGATION FACTOR GREA"/>
    <property type="match status" value="1"/>
</dbReference>
<feature type="domain" description="Transcription elongation factor GreA/GreB N-terminal" evidence="11">
    <location>
        <begin position="9"/>
        <end position="78"/>
    </location>
</feature>
<keyword evidence="5 8" id="KW-0804">Transcription</keyword>
<dbReference type="InterPro" id="IPR036805">
    <property type="entry name" value="Tscrpt_elong_fac_GreA/B_N_sf"/>
</dbReference>
<organism evidence="12 13">
    <name type="scientific">Serinicoccus chungangensis</name>
    <dbReference type="NCBI Taxonomy" id="767452"/>
    <lineage>
        <taxon>Bacteria</taxon>
        <taxon>Bacillati</taxon>
        <taxon>Actinomycetota</taxon>
        <taxon>Actinomycetes</taxon>
        <taxon>Micrococcales</taxon>
        <taxon>Ornithinimicrobiaceae</taxon>
        <taxon>Serinicoccus</taxon>
    </lineage>
</organism>
<dbReference type="GO" id="GO:0003746">
    <property type="term" value="F:translation elongation factor activity"/>
    <property type="evidence" value="ECO:0007669"/>
    <property type="project" value="UniProtKB-KW"/>
</dbReference>
<dbReference type="STRING" id="767452.AVL62_05470"/>
<evidence type="ECO:0000256" key="6">
    <source>
        <dbReference type="ARBA" id="ARBA00024916"/>
    </source>
</evidence>
<dbReference type="InterPro" id="IPR022691">
    <property type="entry name" value="Tscrpt_elong_fac_GreA/B_N"/>
</dbReference>
<accession>A0A0W8I8K7</accession>
<evidence type="ECO:0000256" key="5">
    <source>
        <dbReference type="ARBA" id="ARBA00023163"/>
    </source>
</evidence>
<evidence type="ECO:0000256" key="2">
    <source>
        <dbReference type="ARBA" id="ARBA00013729"/>
    </source>
</evidence>
<reference evidence="12 13" key="1">
    <citation type="submission" date="2015-12" db="EMBL/GenBank/DDBJ databases">
        <title>Serinicoccus chungangenesis strain CD08_5 genome sequencing and assembly.</title>
        <authorList>
            <person name="Chander A.M."/>
            <person name="Kaur G."/>
            <person name="Nair G.R."/>
            <person name="Dhawan D.K."/>
            <person name="Kochhar R.K."/>
            <person name="Mayilraj S."/>
            <person name="Bhadada S.K."/>
        </authorList>
    </citation>
    <scope>NUCLEOTIDE SEQUENCE [LARGE SCALE GENOMIC DNA]</scope>
    <source>
        <strain evidence="12 13">CD08_5</strain>
    </source>
</reference>
<dbReference type="GO" id="GO:0032784">
    <property type="term" value="P:regulation of DNA-templated transcription elongation"/>
    <property type="evidence" value="ECO:0007669"/>
    <property type="project" value="UniProtKB-UniRule"/>
</dbReference>
<proteinExistence type="inferred from homology"/>
<gene>
    <name evidence="8" type="primary">greA</name>
    <name evidence="12" type="ORF">AVL62_05470</name>
</gene>
<dbReference type="SUPFAM" id="SSF54534">
    <property type="entry name" value="FKBP-like"/>
    <property type="match status" value="1"/>
</dbReference>
<dbReference type="Pfam" id="PF03449">
    <property type="entry name" value="GreA_GreB_N"/>
    <property type="match status" value="1"/>
</dbReference>
<name>A0A0W8I8K7_9MICO</name>
<dbReference type="InterPro" id="IPR018151">
    <property type="entry name" value="TF_GreA/GreB_CS"/>
</dbReference>
<evidence type="ECO:0000313" key="12">
    <source>
        <dbReference type="EMBL" id="KUG55739.1"/>
    </source>
</evidence>
<evidence type="ECO:0000256" key="8">
    <source>
        <dbReference type="HAMAP-Rule" id="MF_00105"/>
    </source>
</evidence>
<dbReference type="GO" id="GO:0003677">
    <property type="term" value="F:DNA binding"/>
    <property type="evidence" value="ECO:0007669"/>
    <property type="project" value="UniProtKB-UniRule"/>
</dbReference>
<evidence type="ECO:0000256" key="4">
    <source>
        <dbReference type="ARBA" id="ARBA00023125"/>
    </source>
</evidence>
<dbReference type="HAMAP" id="MF_00105">
    <property type="entry name" value="GreA_GreB"/>
    <property type="match status" value="1"/>
</dbReference>
<dbReference type="Pfam" id="PF01272">
    <property type="entry name" value="GreA_GreB"/>
    <property type="match status" value="1"/>
</dbReference>
<comment type="caution">
    <text evidence="12">The sequence shown here is derived from an EMBL/GenBank/DDBJ whole genome shotgun (WGS) entry which is preliminary data.</text>
</comment>
<dbReference type="FunFam" id="1.10.287.180:FF:000001">
    <property type="entry name" value="Transcription elongation factor GreA"/>
    <property type="match status" value="1"/>
</dbReference>
<evidence type="ECO:0000256" key="3">
    <source>
        <dbReference type="ARBA" id="ARBA00023015"/>
    </source>
</evidence>
<dbReference type="NCBIfam" id="TIGR01462">
    <property type="entry name" value="greA"/>
    <property type="match status" value="1"/>
</dbReference>
<dbReference type="GO" id="GO:0006354">
    <property type="term" value="P:DNA-templated transcription elongation"/>
    <property type="evidence" value="ECO:0007669"/>
    <property type="project" value="TreeGrafter"/>
</dbReference>
<sequence length="163" mass="17587">MSDTAAASYLTQEAYDRLHAELSRLKEQGRSEISKRIEAAREEGDLKENGGYHAAKEEQGKMEARIRQLEHLLQTAVVGSAPPDDGVVEPGMVVTVEMFGDEETFLLGSREIISEGSDLDVYSEQSPLGAALLGARTGDTVSYEAPNGKTVEVTIAKASPYQA</sequence>
<dbReference type="InterPro" id="IPR036953">
    <property type="entry name" value="GreA/GreB_C_sf"/>
</dbReference>
<evidence type="ECO:0000313" key="13">
    <source>
        <dbReference type="Proteomes" id="UP000054837"/>
    </source>
</evidence>
<protein>
    <recommendedName>
        <fullName evidence="2 8">Transcription elongation factor GreA</fullName>
    </recommendedName>
    <alternativeName>
        <fullName evidence="7 8">Transcript cleavage factor GreA</fullName>
    </alternativeName>
</protein>
<dbReference type="InterPro" id="IPR028624">
    <property type="entry name" value="Tscrpt_elong_fac_GreA/B"/>
</dbReference>
<keyword evidence="4 8" id="KW-0238">DNA-binding</keyword>
<keyword evidence="3 8" id="KW-0805">Transcription regulation</keyword>
<evidence type="ECO:0000259" key="11">
    <source>
        <dbReference type="Pfam" id="PF03449"/>
    </source>
</evidence>
<keyword evidence="13" id="KW-1185">Reference proteome</keyword>
<dbReference type="InterPro" id="IPR006359">
    <property type="entry name" value="Tscrpt_elong_fac_GreA"/>
</dbReference>
<dbReference type="RefSeq" id="WP_058890847.1">
    <property type="nucleotide sequence ID" value="NZ_LQBL01000022.1"/>
</dbReference>
<dbReference type="PROSITE" id="PS00829">
    <property type="entry name" value="GREAB_1"/>
    <property type="match status" value="1"/>
</dbReference>
<keyword evidence="12" id="KW-0251">Elongation factor</keyword>
<dbReference type="NCBIfam" id="NF001262">
    <property type="entry name" value="PRK00226.1-3"/>
    <property type="match status" value="1"/>
</dbReference>